<keyword evidence="1" id="KW-0808">Transferase</keyword>
<proteinExistence type="predicted"/>
<dbReference type="PANTHER" id="PTHR42873">
    <property type="entry name" value="RIBOSOMAL RNA LARGE SUBUNIT METHYLTRANSFERASE"/>
    <property type="match status" value="1"/>
</dbReference>
<dbReference type="SUPFAM" id="SSF53335">
    <property type="entry name" value="S-adenosyl-L-methionine-dependent methyltransferases"/>
    <property type="match status" value="1"/>
</dbReference>
<dbReference type="EC" id="2.1.1.191" evidence="1"/>
<keyword evidence="1" id="KW-0489">Methyltransferase</keyword>
<organism evidence="1">
    <name type="scientific">bioreactor metagenome</name>
    <dbReference type="NCBI Taxonomy" id="1076179"/>
    <lineage>
        <taxon>unclassified sequences</taxon>
        <taxon>metagenomes</taxon>
        <taxon>ecological metagenomes</taxon>
    </lineage>
</organism>
<accession>A0A644YVQ5</accession>
<gene>
    <name evidence="1" type="primary">rlmI_18</name>
    <name evidence="1" type="ORF">SDC9_78999</name>
</gene>
<evidence type="ECO:0000313" key="1">
    <source>
        <dbReference type="EMBL" id="MPM32437.1"/>
    </source>
</evidence>
<dbReference type="GO" id="GO:0008168">
    <property type="term" value="F:methyltransferase activity"/>
    <property type="evidence" value="ECO:0007669"/>
    <property type="project" value="UniProtKB-KW"/>
</dbReference>
<dbReference type="GO" id="GO:0032259">
    <property type="term" value="P:methylation"/>
    <property type="evidence" value="ECO:0007669"/>
    <property type="project" value="UniProtKB-KW"/>
</dbReference>
<reference evidence="1" key="1">
    <citation type="submission" date="2019-08" db="EMBL/GenBank/DDBJ databases">
        <authorList>
            <person name="Kucharzyk K."/>
            <person name="Murdoch R.W."/>
            <person name="Higgins S."/>
            <person name="Loffler F."/>
        </authorList>
    </citation>
    <scope>NUCLEOTIDE SEQUENCE</scope>
</reference>
<sequence>MNLIEDGGYLVTCSCSHYMTPPLFDGVLREAAVVAGVRARLVESRMQGRDHPVDLADDESLYLKCKILRIDRN</sequence>
<dbReference type="Gene3D" id="3.40.50.150">
    <property type="entry name" value="Vaccinia Virus protein VP39"/>
    <property type="match status" value="1"/>
</dbReference>
<protein>
    <submittedName>
        <fullName evidence="1">Ribosomal RNA large subunit methyltransferase I</fullName>
        <ecNumber evidence="1">2.1.1.191</ecNumber>
    </submittedName>
</protein>
<name>A0A644YVQ5_9ZZZZ</name>
<dbReference type="AlphaFoldDB" id="A0A644YVQ5"/>
<dbReference type="PANTHER" id="PTHR42873:SF1">
    <property type="entry name" value="S-ADENOSYLMETHIONINE-DEPENDENT METHYLTRANSFERASE DOMAIN-CONTAINING PROTEIN"/>
    <property type="match status" value="1"/>
</dbReference>
<comment type="caution">
    <text evidence="1">The sequence shown here is derived from an EMBL/GenBank/DDBJ whole genome shotgun (WGS) entry which is preliminary data.</text>
</comment>
<dbReference type="InterPro" id="IPR029063">
    <property type="entry name" value="SAM-dependent_MTases_sf"/>
</dbReference>
<dbReference type="EMBL" id="VSSQ01006361">
    <property type="protein sequence ID" value="MPM32437.1"/>
    <property type="molecule type" value="Genomic_DNA"/>
</dbReference>